<sequence>MTTIMSSMCISCTHYKGDQKCDAFPDGIPEEIFWKYADHRHPFKDDNDIRFQIASEYAEFEDVINRQYDKE</sequence>
<accession>F3ZW85</accession>
<protein>
    <submittedName>
        <fullName evidence="1">Uncharacterized protein</fullName>
    </submittedName>
</protein>
<proteinExistence type="predicted"/>
<keyword evidence="2" id="KW-1185">Reference proteome</keyword>
<reference evidence="1 2" key="2">
    <citation type="journal article" date="2011" name="Stand. Genomic Sci.">
        <title>Complete genome sequence of Mahella australiensis type strain (50-1 BON).</title>
        <authorList>
            <person name="Sikorski J."/>
            <person name="Teshima H."/>
            <person name="Nolan M."/>
            <person name="Lucas S."/>
            <person name="Hammon N."/>
            <person name="Deshpande S."/>
            <person name="Cheng J.F."/>
            <person name="Pitluck S."/>
            <person name="Liolios K."/>
            <person name="Pagani I."/>
            <person name="Ivanova N."/>
            <person name="Huntemann M."/>
            <person name="Mavromatis K."/>
            <person name="Ovchinikova G."/>
            <person name="Pati A."/>
            <person name="Tapia R."/>
            <person name="Han C."/>
            <person name="Goodwin L."/>
            <person name="Chen A."/>
            <person name="Palaniappan K."/>
            <person name="Land M."/>
            <person name="Hauser L."/>
            <person name="Ngatchou-Djao O.D."/>
            <person name="Rohde M."/>
            <person name="Pukall R."/>
            <person name="Spring S."/>
            <person name="Abt B."/>
            <person name="Goker M."/>
            <person name="Detter J.C."/>
            <person name="Woyke T."/>
            <person name="Bristow J."/>
            <person name="Markowitz V."/>
            <person name="Hugenholtz P."/>
            <person name="Eisen J.A."/>
            <person name="Kyrpides N.C."/>
            <person name="Klenk H.P."/>
            <person name="Lapidus A."/>
        </authorList>
    </citation>
    <scope>NUCLEOTIDE SEQUENCE [LARGE SCALE GENOMIC DNA]</scope>
    <source>
        <strain evidence="2">DSM 15567 / CIP 107919 / 50-1 BON</strain>
    </source>
</reference>
<dbReference type="KEGG" id="mas:Mahau_2328"/>
<name>F3ZW85_MAHA5</name>
<gene>
    <name evidence="1" type="ordered locus">Mahau_2328</name>
</gene>
<dbReference type="RefSeq" id="WP_013781920.1">
    <property type="nucleotide sequence ID" value="NC_015520.1"/>
</dbReference>
<organism evidence="1 2">
    <name type="scientific">Mahella australiensis (strain DSM 15567 / CIP 107919 / 50-1 BON)</name>
    <dbReference type="NCBI Taxonomy" id="697281"/>
    <lineage>
        <taxon>Bacteria</taxon>
        <taxon>Bacillati</taxon>
        <taxon>Bacillota</taxon>
        <taxon>Clostridia</taxon>
        <taxon>Thermoanaerobacterales</taxon>
        <taxon>Thermoanaerobacterales Family IV. Incertae Sedis</taxon>
        <taxon>Mahella</taxon>
    </lineage>
</organism>
<dbReference type="Proteomes" id="UP000008457">
    <property type="component" value="Chromosome"/>
</dbReference>
<dbReference type="EMBL" id="CP002360">
    <property type="protein sequence ID" value="AEE97494.1"/>
    <property type="molecule type" value="Genomic_DNA"/>
</dbReference>
<dbReference type="HOGENOM" id="CLU_2735245_0_0_9"/>
<dbReference type="AlphaFoldDB" id="F3ZW85"/>
<reference evidence="2" key="1">
    <citation type="submission" date="2010-11" db="EMBL/GenBank/DDBJ databases">
        <title>The complete genome of Mahella australiensis DSM 15567.</title>
        <authorList>
            <consortium name="US DOE Joint Genome Institute (JGI-PGF)"/>
            <person name="Lucas S."/>
            <person name="Copeland A."/>
            <person name="Lapidus A."/>
            <person name="Bruce D."/>
            <person name="Goodwin L."/>
            <person name="Pitluck S."/>
            <person name="Kyrpides N."/>
            <person name="Mavromatis K."/>
            <person name="Pagani I."/>
            <person name="Ivanova N."/>
            <person name="Teshima H."/>
            <person name="Brettin T."/>
            <person name="Detter J.C."/>
            <person name="Han C."/>
            <person name="Tapia R."/>
            <person name="Land M."/>
            <person name="Hauser L."/>
            <person name="Markowitz V."/>
            <person name="Cheng J.-F."/>
            <person name="Hugenholtz P."/>
            <person name="Woyke T."/>
            <person name="Wu D."/>
            <person name="Spring S."/>
            <person name="Pukall R."/>
            <person name="Steenblock K."/>
            <person name="Schneider S."/>
            <person name="Klenk H.-P."/>
            <person name="Eisen J.A."/>
        </authorList>
    </citation>
    <scope>NUCLEOTIDE SEQUENCE [LARGE SCALE GENOMIC DNA]</scope>
    <source>
        <strain evidence="2">DSM 15567 / CIP 107919 / 50-1 BON</strain>
    </source>
</reference>
<evidence type="ECO:0000313" key="2">
    <source>
        <dbReference type="Proteomes" id="UP000008457"/>
    </source>
</evidence>
<dbReference type="STRING" id="697281.Mahau_2328"/>
<evidence type="ECO:0000313" key="1">
    <source>
        <dbReference type="EMBL" id="AEE97494.1"/>
    </source>
</evidence>
<dbReference type="OrthoDB" id="1495537at2"/>